<sequence length="220" mass="24141">MLLGLLSSFDTFIFFVVALVIAITVHEFSHAWVATLMGDPTARLSGRLTLNPLSHLDPLGTIMLFLAGFGWGRPVPYNPNFVRSGKLGETVIALSGPLSNIVAAFIFALPARIYFIQTGVPAPETNLMRFLAIVVTINVLLAAFNLIPIPPLDGSKLLYLLMDKLSFGRVSWAAFERVGPMVLLALIFAERLFNINIIFRILEPVIFVINWVIGSGSPFL</sequence>
<evidence type="ECO:0000256" key="5">
    <source>
        <dbReference type="ARBA" id="ARBA00022670"/>
    </source>
</evidence>
<dbReference type="InterPro" id="IPR008915">
    <property type="entry name" value="Peptidase_M50"/>
</dbReference>
<keyword evidence="9" id="KW-0862">Zinc</keyword>
<feature type="transmembrane region" description="Helical" evidence="13">
    <location>
        <begin position="12"/>
        <end position="33"/>
    </location>
</feature>
<keyword evidence="4" id="KW-1003">Cell membrane</keyword>
<dbReference type="GO" id="GO:0008237">
    <property type="term" value="F:metallopeptidase activity"/>
    <property type="evidence" value="ECO:0007669"/>
    <property type="project" value="UniProtKB-KW"/>
</dbReference>
<evidence type="ECO:0000313" key="16">
    <source>
        <dbReference type="Proteomes" id="UP000176651"/>
    </source>
</evidence>
<evidence type="ECO:0000256" key="11">
    <source>
        <dbReference type="ARBA" id="ARBA00023049"/>
    </source>
</evidence>
<evidence type="ECO:0000256" key="8">
    <source>
        <dbReference type="ARBA" id="ARBA00022801"/>
    </source>
</evidence>
<dbReference type="InterPro" id="IPR044537">
    <property type="entry name" value="Rip2-like"/>
</dbReference>
<comment type="caution">
    <text evidence="15">The sequence shown here is derived from an EMBL/GenBank/DDBJ whole genome shotgun (WGS) entry which is preliminary data.</text>
</comment>
<dbReference type="AlphaFoldDB" id="A0A1F4NRH5"/>
<dbReference type="GO" id="GO:0046872">
    <property type="term" value="F:metal ion binding"/>
    <property type="evidence" value="ECO:0007669"/>
    <property type="project" value="UniProtKB-KW"/>
</dbReference>
<keyword evidence="11" id="KW-0482">Metalloprotease</keyword>
<feature type="transmembrane region" description="Helical" evidence="13">
    <location>
        <begin position="127"/>
        <end position="150"/>
    </location>
</feature>
<keyword evidence="7" id="KW-0479">Metal-binding</keyword>
<keyword evidence="5" id="KW-0645">Protease</keyword>
<protein>
    <recommendedName>
        <fullName evidence="14">Peptidase M50 domain-containing protein</fullName>
    </recommendedName>
</protein>
<comment type="similarity">
    <text evidence="3">Belongs to the peptidase M50B family.</text>
</comment>
<feature type="transmembrane region" description="Helical" evidence="13">
    <location>
        <begin position="91"/>
        <end position="115"/>
    </location>
</feature>
<feature type="domain" description="Peptidase M50" evidence="14">
    <location>
        <begin position="121"/>
        <end position="188"/>
    </location>
</feature>
<dbReference type="Pfam" id="PF02163">
    <property type="entry name" value="Peptidase_M50"/>
    <property type="match status" value="1"/>
</dbReference>
<evidence type="ECO:0000256" key="1">
    <source>
        <dbReference type="ARBA" id="ARBA00001947"/>
    </source>
</evidence>
<dbReference type="CDD" id="cd06158">
    <property type="entry name" value="S2P-M50_like_1"/>
    <property type="match status" value="1"/>
</dbReference>
<dbReference type="GO" id="GO:0006508">
    <property type="term" value="P:proteolysis"/>
    <property type="evidence" value="ECO:0007669"/>
    <property type="project" value="UniProtKB-KW"/>
</dbReference>
<keyword evidence="8" id="KW-0378">Hydrolase</keyword>
<dbReference type="PANTHER" id="PTHR35864:SF1">
    <property type="entry name" value="ZINC METALLOPROTEASE YWHC-RELATED"/>
    <property type="match status" value="1"/>
</dbReference>
<feature type="transmembrane region" description="Helical" evidence="13">
    <location>
        <begin position="53"/>
        <end position="71"/>
    </location>
</feature>
<keyword evidence="12 13" id="KW-0472">Membrane</keyword>
<reference evidence="15 16" key="1">
    <citation type="journal article" date="2016" name="Nat. Commun.">
        <title>Thousands of microbial genomes shed light on interconnected biogeochemical processes in an aquifer system.</title>
        <authorList>
            <person name="Anantharaman K."/>
            <person name="Brown C.T."/>
            <person name="Hug L.A."/>
            <person name="Sharon I."/>
            <person name="Castelle C.J."/>
            <person name="Probst A.J."/>
            <person name="Thomas B.C."/>
            <person name="Singh A."/>
            <person name="Wilkins M.J."/>
            <person name="Karaoz U."/>
            <person name="Brodie E.L."/>
            <person name="Williams K.H."/>
            <person name="Hubbard S.S."/>
            <person name="Banfield J.F."/>
        </authorList>
    </citation>
    <scope>NUCLEOTIDE SEQUENCE [LARGE SCALE GENOMIC DNA]</scope>
</reference>
<evidence type="ECO:0000256" key="10">
    <source>
        <dbReference type="ARBA" id="ARBA00022989"/>
    </source>
</evidence>
<comment type="subcellular location">
    <subcellularLocation>
        <location evidence="2">Cell membrane</location>
        <topology evidence="2">Multi-pass membrane protein</topology>
    </subcellularLocation>
</comment>
<evidence type="ECO:0000256" key="2">
    <source>
        <dbReference type="ARBA" id="ARBA00004651"/>
    </source>
</evidence>
<dbReference type="EMBL" id="META01000005">
    <property type="protein sequence ID" value="OGB74083.1"/>
    <property type="molecule type" value="Genomic_DNA"/>
</dbReference>
<keyword evidence="10 13" id="KW-1133">Transmembrane helix</keyword>
<evidence type="ECO:0000256" key="4">
    <source>
        <dbReference type="ARBA" id="ARBA00022475"/>
    </source>
</evidence>
<name>A0A1F4NRH5_UNCK3</name>
<evidence type="ECO:0000256" key="9">
    <source>
        <dbReference type="ARBA" id="ARBA00022833"/>
    </source>
</evidence>
<dbReference type="GO" id="GO:0005886">
    <property type="term" value="C:plasma membrane"/>
    <property type="evidence" value="ECO:0007669"/>
    <property type="project" value="UniProtKB-SubCell"/>
</dbReference>
<evidence type="ECO:0000256" key="6">
    <source>
        <dbReference type="ARBA" id="ARBA00022692"/>
    </source>
</evidence>
<comment type="cofactor">
    <cofactor evidence="1">
        <name>Zn(2+)</name>
        <dbReference type="ChEBI" id="CHEBI:29105"/>
    </cofactor>
</comment>
<proteinExistence type="inferred from homology"/>
<feature type="transmembrane region" description="Helical" evidence="13">
    <location>
        <begin position="201"/>
        <end position="219"/>
    </location>
</feature>
<evidence type="ECO:0000256" key="13">
    <source>
        <dbReference type="SAM" id="Phobius"/>
    </source>
</evidence>
<gene>
    <name evidence="15" type="ORF">A2V68_02555</name>
</gene>
<dbReference type="Proteomes" id="UP000176651">
    <property type="component" value="Unassembled WGS sequence"/>
</dbReference>
<organism evidence="15 16">
    <name type="scientific">candidate division Kazan bacterium RBG_13_50_9</name>
    <dbReference type="NCBI Taxonomy" id="1798535"/>
    <lineage>
        <taxon>Bacteria</taxon>
        <taxon>Bacteria division Kazan-3B-28</taxon>
    </lineage>
</organism>
<keyword evidence="6 13" id="KW-0812">Transmembrane</keyword>
<evidence type="ECO:0000256" key="7">
    <source>
        <dbReference type="ARBA" id="ARBA00022723"/>
    </source>
</evidence>
<evidence type="ECO:0000313" key="15">
    <source>
        <dbReference type="EMBL" id="OGB74083.1"/>
    </source>
</evidence>
<dbReference type="InterPro" id="IPR052348">
    <property type="entry name" value="Metallopeptidase_M50B"/>
</dbReference>
<feature type="transmembrane region" description="Helical" evidence="13">
    <location>
        <begin position="170"/>
        <end position="189"/>
    </location>
</feature>
<evidence type="ECO:0000256" key="12">
    <source>
        <dbReference type="ARBA" id="ARBA00023136"/>
    </source>
</evidence>
<dbReference type="PANTHER" id="PTHR35864">
    <property type="entry name" value="ZINC METALLOPROTEASE MJ0611-RELATED"/>
    <property type="match status" value="1"/>
</dbReference>
<evidence type="ECO:0000256" key="3">
    <source>
        <dbReference type="ARBA" id="ARBA00007931"/>
    </source>
</evidence>
<evidence type="ECO:0000259" key="14">
    <source>
        <dbReference type="Pfam" id="PF02163"/>
    </source>
</evidence>
<accession>A0A1F4NRH5</accession>